<evidence type="ECO:0000313" key="1">
    <source>
        <dbReference type="EMBL" id="DAF48825.1"/>
    </source>
</evidence>
<name>A0A8S5SCZ6_9CAUD</name>
<protein>
    <submittedName>
        <fullName evidence="1">Uncharacterized protein</fullName>
    </submittedName>
</protein>
<proteinExistence type="predicted"/>
<organism evidence="1">
    <name type="scientific">Myoviridae sp. ctfWc3</name>
    <dbReference type="NCBI Taxonomy" id="2827697"/>
    <lineage>
        <taxon>Viruses</taxon>
        <taxon>Duplodnaviria</taxon>
        <taxon>Heunggongvirae</taxon>
        <taxon>Uroviricota</taxon>
        <taxon>Caudoviricetes</taxon>
    </lineage>
</organism>
<sequence>MPYSHSGTQCNSFASYLYRYFYYIRLSKFFQELSTVFVR</sequence>
<reference evidence="1" key="1">
    <citation type="journal article" date="2021" name="Proc. Natl. Acad. Sci. U.S.A.">
        <title>A Catalog of Tens of Thousands of Viruses from Human Metagenomes Reveals Hidden Associations with Chronic Diseases.</title>
        <authorList>
            <person name="Tisza M.J."/>
            <person name="Buck C.B."/>
        </authorList>
    </citation>
    <scope>NUCLEOTIDE SEQUENCE</scope>
    <source>
        <strain evidence="1">CtfWc3</strain>
    </source>
</reference>
<dbReference type="EMBL" id="BK032574">
    <property type="protein sequence ID" value="DAF48825.1"/>
    <property type="molecule type" value="Genomic_DNA"/>
</dbReference>
<accession>A0A8S5SCZ6</accession>